<dbReference type="EMBL" id="BARS01049478">
    <property type="protein sequence ID" value="GAG33422.1"/>
    <property type="molecule type" value="Genomic_DNA"/>
</dbReference>
<reference evidence="2" key="1">
    <citation type="journal article" date="2014" name="Front. Microbiol.">
        <title>High frequency of phylogenetically diverse reductive dehalogenase-homologous genes in deep subseafloor sedimentary metagenomes.</title>
        <authorList>
            <person name="Kawai M."/>
            <person name="Futagami T."/>
            <person name="Toyoda A."/>
            <person name="Takaki Y."/>
            <person name="Nishi S."/>
            <person name="Hori S."/>
            <person name="Arai W."/>
            <person name="Tsubouchi T."/>
            <person name="Morono Y."/>
            <person name="Uchiyama I."/>
            <person name="Ito T."/>
            <person name="Fujiyama A."/>
            <person name="Inagaki F."/>
            <person name="Takami H."/>
        </authorList>
    </citation>
    <scope>NUCLEOTIDE SEQUENCE</scope>
    <source>
        <strain evidence="2">Expedition CK06-06</strain>
    </source>
</reference>
<sequence length="53" mass="5954">ILLYTKSGDFDMVVMGSRGHGTFVDAMMGSTARRVLRRCEIPVLVVRLPKDEE</sequence>
<dbReference type="InterPro" id="IPR014729">
    <property type="entry name" value="Rossmann-like_a/b/a_fold"/>
</dbReference>
<organism evidence="2">
    <name type="scientific">marine sediment metagenome</name>
    <dbReference type="NCBI Taxonomy" id="412755"/>
    <lineage>
        <taxon>unclassified sequences</taxon>
        <taxon>metagenomes</taxon>
        <taxon>ecological metagenomes</taxon>
    </lineage>
</organism>
<dbReference type="AlphaFoldDB" id="X0XDC8"/>
<name>X0XDC8_9ZZZZ</name>
<dbReference type="Pfam" id="PF00582">
    <property type="entry name" value="Usp"/>
    <property type="match status" value="1"/>
</dbReference>
<comment type="caution">
    <text evidence="2">The sequence shown here is derived from an EMBL/GenBank/DDBJ whole genome shotgun (WGS) entry which is preliminary data.</text>
</comment>
<dbReference type="SUPFAM" id="SSF52402">
    <property type="entry name" value="Adenine nucleotide alpha hydrolases-like"/>
    <property type="match status" value="1"/>
</dbReference>
<feature type="non-terminal residue" evidence="2">
    <location>
        <position position="1"/>
    </location>
</feature>
<dbReference type="InterPro" id="IPR006015">
    <property type="entry name" value="Universal_stress_UspA"/>
</dbReference>
<evidence type="ECO:0000313" key="2">
    <source>
        <dbReference type="EMBL" id="GAG33422.1"/>
    </source>
</evidence>
<dbReference type="Gene3D" id="3.40.50.620">
    <property type="entry name" value="HUPs"/>
    <property type="match status" value="1"/>
</dbReference>
<evidence type="ECO:0000259" key="1">
    <source>
        <dbReference type="Pfam" id="PF00582"/>
    </source>
</evidence>
<dbReference type="PRINTS" id="PR01438">
    <property type="entry name" value="UNVRSLSTRESS"/>
</dbReference>
<proteinExistence type="predicted"/>
<protein>
    <recommendedName>
        <fullName evidence="1">UspA domain-containing protein</fullName>
    </recommendedName>
</protein>
<feature type="domain" description="UspA" evidence="1">
    <location>
        <begin position="1"/>
        <end position="47"/>
    </location>
</feature>
<dbReference type="InterPro" id="IPR006016">
    <property type="entry name" value="UspA"/>
</dbReference>
<gene>
    <name evidence="2" type="ORF">S01H1_74008</name>
</gene>
<dbReference type="CDD" id="cd00293">
    <property type="entry name" value="USP-like"/>
    <property type="match status" value="1"/>
</dbReference>
<accession>X0XDC8</accession>